<evidence type="ECO:0000313" key="4">
    <source>
        <dbReference type="Proteomes" id="UP000756346"/>
    </source>
</evidence>
<comment type="similarity">
    <text evidence="1">Belongs to the CWC16 family.</text>
</comment>
<dbReference type="PANTHER" id="PTHR12111:SF2">
    <property type="entry name" value="SPLICING FACTOR YJU2B-RELATED"/>
    <property type="match status" value="1"/>
</dbReference>
<reference evidence="3" key="1">
    <citation type="journal article" date="2021" name="Nat. Commun.">
        <title>Genetic determinants of endophytism in the Arabidopsis root mycobiome.</title>
        <authorList>
            <person name="Mesny F."/>
            <person name="Miyauchi S."/>
            <person name="Thiergart T."/>
            <person name="Pickel B."/>
            <person name="Atanasova L."/>
            <person name="Karlsson M."/>
            <person name="Huettel B."/>
            <person name="Barry K.W."/>
            <person name="Haridas S."/>
            <person name="Chen C."/>
            <person name="Bauer D."/>
            <person name="Andreopoulos W."/>
            <person name="Pangilinan J."/>
            <person name="LaButti K."/>
            <person name="Riley R."/>
            <person name="Lipzen A."/>
            <person name="Clum A."/>
            <person name="Drula E."/>
            <person name="Henrissat B."/>
            <person name="Kohler A."/>
            <person name="Grigoriev I.V."/>
            <person name="Martin F.M."/>
            <person name="Hacquard S."/>
        </authorList>
    </citation>
    <scope>NUCLEOTIDE SEQUENCE</scope>
    <source>
        <strain evidence="3">MPI-CAGE-CH-0230</strain>
    </source>
</reference>
<dbReference type="Pfam" id="PF04502">
    <property type="entry name" value="Saf4_Yju2"/>
    <property type="match status" value="1"/>
</dbReference>
<dbReference type="Proteomes" id="UP000756346">
    <property type="component" value="Unassembled WGS sequence"/>
</dbReference>
<evidence type="ECO:0000256" key="1">
    <source>
        <dbReference type="ARBA" id="ARBA00005595"/>
    </source>
</evidence>
<keyword evidence="4" id="KW-1185">Reference proteome</keyword>
<feature type="compositionally biased region" description="Polar residues" evidence="2">
    <location>
        <begin position="338"/>
        <end position="352"/>
    </location>
</feature>
<feature type="region of interest" description="Disordered" evidence="2">
    <location>
        <begin position="334"/>
        <end position="428"/>
    </location>
</feature>
<feature type="compositionally biased region" description="Polar residues" evidence="2">
    <location>
        <begin position="288"/>
        <end position="298"/>
    </location>
</feature>
<dbReference type="EMBL" id="JAGTJQ010000010">
    <property type="protein sequence ID" value="KAH7020881.1"/>
    <property type="molecule type" value="Genomic_DNA"/>
</dbReference>
<dbReference type="GO" id="GO:0005684">
    <property type="term" value="C:U2-type spliceosomal complex"/>
    <property type="evidence" value="ECO:0007669"/>
    <property type="project" value="TreeGrafter"/>
</dbReference>
<sequence length="428" mass="46199">MQGFNMGRYVPPDLEGTTTTGNALHRKRPPGQRVRASDGTLQQTVRFEMPFAVWCGTCAKPTIIGQGVRFNATKSRAGQYHSTPIWSFRMRHAACGGEIEIRTDPQNTAYVVASGGRRRDTGDDGVRDASGLVVSAGDGEAGGLRILTDKEREEMRASAFKKLERTIEDREHAAQARLRIDEIEAVQARGWDDPYAANARLRKEFRVGRHEREKAGRAAEDLKDRMSLGIDLLPENDVDARRAALVDFRPADSEGADGSWALVKPLFPSKIDPASRGASRTPDRRALNSGTTPKTTPSAHKHSKRLKKSEIAAAQHRDHLVSEIVGNTRAASDPFLTAFSSSPGEQARSQTAARVLAGIKRKQSSVATDAGTSGSDGSTTPTGSALKIARLRDDTSAEEKDGEESRADAGGSGKPTVTLPSALVEYDS</sequence>
<organism evidence="3 4">
    <name type="scientific">Microdochium trichocladiopsis</name>
    <dbReference type="NCBI Taxonomy" id="1682393"/>
    <lineage>
        <taxon>Eukaryota</taxon>
        <taxon>Fungi</taxon>
        <taxon>Dikarya</taxon>
        <taxon>Ascomycota</taxon>
        <taxon>Pezizomycotina</taxon>
        <taxon>Sordariomycetes</taxon>
        <taxon>Xylariomycetidae</taxon>
        <taxon>Xylariales</taxon>
        <taxon>Microdochiaceae</taxon>
        <taxon>Microdochium</taxon>
    </lineage>
</organism>
<dbReference type="OrthoDB" id="360327at2759"/>
<feature type="region of interest" description="Disordered" evidence="2">
    <location>
        <begin position="271"/>
        <end position="307"/>
    </location>
</feature>
<gene>
    <name evidence="3" type="ORF">B0I36DRAFT_333346</name>
</gene>
<dbReference type="GO" id="GO:0000398">
    <property type="term" value="P:mRNA splicing, via spliceosome"/>
    <property type="evidence" value="ECO:0007669"/>
    <property type="project" value="InterPro"/>
</dbReference>
<dbReference type="AlphaFoldDB" id="A0A9P8XUW0"/>
<dbReference type="RefSeq" id="XP_046007082.1">
    <property type="nucleotide sequence ID" value="XM_046155207.1"/>
</dbReference>
<feature type="compositionally biased region" description="Basic and acidic residues" evidence="2">
    <location>
        <begin position="390"/>
        <end position="407"/>
    </location>
</feature>
<accession>A0A9P8XUW0</accession>
<evidence type="ECO:0000313" key="3">
    <source>
        <dbReference type="EMBL" id="KAH7020881.1"/>
    </source>
</evidence>
<dbReference type="GeneID" id="70184753"/>
<name>A0A9P8XUW0_9PEZI</name>
<dbReference type="InterPro" id="IPR007590">
    <property type="entry name" value="Saf4/Yju2"/>
</dbReference>
<proteinExistence type="inferred from homology"/>
<dbReference type="PANTHER" id="PTHR12111">
    <property type="entry name" value="SPLICING FACTOR YJU2"/>
    <property type="match status" value="1"/>
</dbReference>
<feature type="region of interest" description="Disordered" evidence="2">
    <location>
        <begin position="1"/>
        <end position="38"/>
    </location>
</feature>
<feature type="compositionally biased region" description="Low complexity" evidence="2">
    <location>
        <begin position="367"/>
        <end position="385"/>
    </location>
</feature>
<feature type="non-terminal residue" evidence="3">
    <location>
        <position position="428"/>
    </location>
</feature>
<dbReference type="GO" id="GO:0071014">
    <property type="term" value="C:post-mRNA release spliceosomal complex"/>
    <property type="evidence" value="ECO:0007669"/>
    <property type="project" value="TreeGrafter"/>
</dbReference>
<protein>
    <submittedName>
        <fullName evidence="3">CWC16 protein</fullName>
    </submittedName>
</protein>
<comment type="caution">
    <text evidence="3">The sequence shown here is derived from an EMBL/GenBank/DDBJ whole genome shotgun (WGS) entry which is preliminary data.</text>
</comment>
<evidence type="ECO:0000256" key="2">
    <source>
        <dbReference type="SAM" id="MobiDB-lite"/>
    </source>
</evidence>